<dbReference type="EMBL" id="MU155399">
    <property type="protein sequence ID" value="KAF9474056.1"/>
    <property type="molecule type" value="Genomic_DNA"/>
</dbReference>
<evidence type="ECO:0000313" key="3">
    <source>
        <dbReference type="Proteomes" id="UP000807469"/>
    </source>
</evidence>
<reference evidence="2" key="1">
    <citation type="submission" date="2020-11" db="EMBL/GenBank/DDBJ databases">
        <authorList>
            <consortium name="DOE Joint Genome Institute"/>
            <person name="Ahrendt S."/>
            <person name="Riley R."/>
            <person name="Andreopoulos W."/>
            <person name="Labutti K."/>
            <person name="Pangilinan J."/>
            <person name="Ruiz-Duenas F.J."/>
            <person name="Barrasa J.M."/>
            <person name="Sanchez-Garcia M."/>
            <person name="Camarero S."/>
            <person name="Miyauchi S."/>
            <person name="Serrano A."/>
            <person name="Linde D."/>
            <person name="Babiker R."/>
            <person name="Drula E."/>
            <person name="Ayuso-Fernandez I."/>
            <person name="Pacheco R."/>
            <person name="Padilla G."/>
            <person name="Ferreira P."/>
            <person name="Barriuso J."/>
            <person name="Kellner H."/>
            <person name="Castanera R."/>
            <person name="Alfaro M."/>
            <person name="Ramirez L."/>
            <person name="Pisabarro A.G."/>
            <person name="Kuo A."/>
            <person name="Tritt A."/>
            <person name="Lipzen A."/>
            <person name="He G."/>
            <person name="Yan M."/>
            <person name="Ng V."/>
            <person name="Cullen D."/>
            <person name="Martin F."/>
            <person name="Rosso M.-N."/>
            <person name="Henrissat B."/>
            <person name="Hibbett D."/>
            <person name="Martinez A.T."/>
            <person name="Grigoriev I.V."/>
        </authorList>
    </citation>
    <scope>NUCLEOTIDE SEQUENCE</scope>
    <source>
        <strain evidence="2">CIRM-BRFM 674</strain>
    </source>
</reference>
<name>A0A9P5YRZ4_9AGAR</name>
<comment type="caution">
    <text evidence="2">The sequence shown here is derived from an EMBL/GenBank/DDBJ whole genome shotgun (WGS) entry which is preliminary data.</text>
</comment>
<proteinExistence type="predicted"/>
<dbReference type="AlphaFoldDB" id="A0A9P5YRZ4"/>
<sequence>MRFQPIFPSSAHISFISPSKPSTASEPNETPSSIPFSIPLNPDVDACQDDASPRTPRPLSRLQTPRVLPPIQVRVETESDTRSACAIYVFLPGIIPPSNTSSSRRC</sequence>
<protein>
    <submittedName>
        <fullName evidence="2">Uncharacterized protein</fullName>
    </submittedName>
</protein>
<accession>A0A9P5YRZ4</accession>
<feature type="compositionally biased region" description="Polar residues" evidence="1">
    <location>
        <begin position="17"/>
        <end position="35"/>
    </location>
</feature>
<evidence type="ECO:0000313" key="2">
    <source>
        <dbReference type="EMBL" id="KAF9474056.1"/>
    </source>
</evidence>
<keyword evidence="3" id="KW-1185">Reference proteome</keyword>
<feature type="region of interest" description="Disordered" evidence="1">
    <location>
        <begin position="17"/>
        <end position="62"/>
    </location>
</feature>
<dbReference type="Proteomes" id="UP000807469">
    <property type="component" value="Unassembled WGS sequence"/>
</dbReference>
<evidence type="ECO:0000256" key="1">
    <source>
        <dbReference type="SAM" id="MobiDB-lite"/>
    </source>
</evidence>
<organism evidence="2 3">
    <name type="scientific">Pholiota conissans</name>
    <dbReference type="NCBI Taxonomy" id="109636"/>
    <lineage>
        <taxon>Eukaryota</taxon>
        <taxon>Fungi</taxon>
        <taxon>Dikarya</taxon>
        <taxon>Basidiomycota</taxon>
        <taxon>Agaricomycotina</taxon>
        <taxon>Agaricomycetes</taxon>
        <taxon>Agaricomycetidae</taxon>
        <taxon>Agaricales</taxon>
        <taxon>Agaricineae</taxon>
        <taxon>Strophariaceae</taxon>
        <taxon>Pholiota</taxon>
    </lineage>
</organism>
<gene>
    <name evidence="2" type="ORF">BDN70DRAFT_343937</name>
</gene>